<reference evidence="6" key="1">
    <citation type="submission" date="2025-08" db="UniProtKB">
        <authorList>
            <consortium name="RefSeq"/>
        </authorList>
    </citation>
    <scope>IDENTIFICATION</scope>
    <source>
        <tissue evidence="6">Tentacle</tissue>
    </source>
</reference>
<dbReference type="RefSeq" id="XP_031555904.1">
    <property type="nucleotide sequence ID" value="XM_031700044.1"/>
</dbReference>
<dbReference type="GeneID" id="116292688"/>
<evidence type="ECO:0000313" key="6">
    <source>
        <dbReference type="RefSeq" id="XP_031555904.1"/>
    </source>
</evidence>
<sequence>MKPTLEALSDEILVGIFSFLSARDLCRCSKVCSSWCRLANDFHLWKNLFIKTFNRFVSDPSFYNNVTPSQWKELYILKSNWFSGHCHVQQLKKESPVHSDSVLTKVTCLKISKCGENILSSVNQGSKIVNIWSLEDKRGLHVVRCEGVVSSLDFGCLRSRNLLAIGLSCNKFCLWDFKLARYRLHQTNLNERSLEDFPILQNISPPFNLSDSTVVRVNLVDDKLATVTQDCIIKVWQLNFRPDGSVSCQPLHTLSTNKPRCSVLDIQLKHETVNGYWSVSISHAAEVLENWNLIGFQSLKFQGINLVNFESPVITPAIHYTGFNTDIDYHLEDKQEYKRQQQESMSSRTFISCLSISPCTKLVTSGQNDNTISLWDTSTKTRRHTLFGHTGSVTCTDVDRHKVVSGSNDRTVKVWSLESGDCQLTLPEDHSSGVSCVTFNDQWVVSGDNSGEIKVWDFAVNSLSVLQSQDSTELK</sequence>
<dbReference type="PROSITE" id="PS50181">
    <property type="entry name" value="FBOX"/>
    <property type="match status" value="1"/>
</dbReference>
<evidence type="ECO:0000313" key="5">
    <source>
        <dbReference type="Proteomes" id="UP000515163"/>
    </source>
</evidence>
<dbReference type="PROSITE" id="PS00678">
    <property type="entry name" value="WD_REPEATS_1"/>
    <property type="match status" value="1"/>
</dbReference>
<dbReference type="Gene3D" id="1.20.1280.50">
    <property type="match status" value="1"/>
</dbReference>
<dbReference type="SMART" id="SM00320">
    <property type="entry name" value="WD40"/>
    <property type="match status" value="6"/>
</dbReference>
<dbReference type="OrthoDB" id="3219396at2759"/>
<dbReference type="PRINTS" id="PR00320">
    <property type="entry name" value="GPROTEINBRPT"/>
</dbReference>
<feature type="repeat" description="WD" evidence="3">
    <location>
        <begin position="427"/>
        <end position="457"/>
    </location>
</feature>
<evidence type="ECO:0000259" key="4">
    <source>
        <dbReference type="PROSITE" id="PS50181"/>
    </source>
</evidence>
<evidence type="ECO:0000256" key="2">
    <source>
        <dbReference type="ARBA" id="ARBA00022737"/>
    </source>
</evidence>
<dbReference type="PROSITE" id="PS50082">
    <property type="entry name" value="WD_REPEATS_2"/>
    <property type="match status" value="3"/>
</dbReference>
<accession>A0A6P8HHM6</accession>
<dbReference type="Pfam" id="PF00400">
    <property type="entry name" value="WD40"/>
    <property type="match status" value="3"/>
</dbReference>
<dbReference type="InterPro" id="IPR015943">
    <property type="entry name" value="WD40/YVTN_repeat-like_dom_sf"/>
</dbReference>
<dbReference type="SUPFAM" id="SSF50978">
    <property type="entry name" value="WD40 repeat-like"/>
    <property type="match status" value="1"/>
</dbReference>
<dbReference type="KEGG" id="aten:116292688"/>
<dbReference type="PROSITE" id="PS50294">
    <property type="entry name" value="WD_REPEATS_REGION"/>
    <property type="match status" value="1"/>
</dbReference>
<dbReference type="Proteomes" id="UP000515163">
    <property type="component" value="Unplaced"/>
</dbReference>
<feature type="repeat" description="WD" evidence="3">
    <location>
        <begin position="386"/>
        <end position="425"/>
    </location>
</feature>
<keyword evidence="1 3" id="KW-0853">WD repeat</keyword>
<dbReference type="InterPro" id="IPR001680">
    <property type="entry name" value="WD40_rpt"/>
</dbReference>
<dbReference type="InParanoid" id="A0A6P8HHM6"/>
<dbReference type="Gene3D" id="2.130.10.10">
    <property type="entry name" value="YVTN repeat-like/Quinoprotein amine dehydrogenase"/>
    <property type="match status" value="2"/>
</dbReference>
<dbReference type="InterPro" id="IPR036322">
    <property type="entry name" value="WD40_repeat_dom_sf"/>
</dbReference>
<dbReference type="InterPro" id="IPR020472">
    <property type="entry name" value="WD40_PAC1"/>
</dbReference>
<keyword evidence="5" id="KW-1185">Reference proteome</keyword>
<dbReference type="SMART" id="SM00256">
    <property type="entry name" value="FBOX"/>
    <property type="match status" value="1"/>
</dbReference>
<dbReference type="Pfam" id="PF12937">
    <property type="entry name" value="F-box-like"/>
    <property type="match status" value="1"/>
</dbReference>
<gene>
    <name evidence="6" type="primary">LOC116292688</name>
</gene>
<evidence type="ECO:0000256" key="3">
    <source>
        <dbReference type="PROSITE-ProRule" id="PRU00221"/>
    </source>
</evidence>
<evidence type="ECO:0000256" key="1">
    <source>
        <dbReference type="ARBA" id="ARBA00022574"/>
    </source>
</evidence>
<dbReference type="AlphaFoldDB" id="A0A6P8HHM6"/>
<dbReference type="PANTHER" id="PTHR14604:SF4">
    <property type="entry name" value="F-BOX DOMAIN-CONTAINING PROTEIN"/>
    <property type="match status" value="1"/>
</dbReference>
<organism evidence="5 6">
    <name type="scientific">Actinia tenebrosa</name>
    <name type="common">Australian red waratah sea anemone</name>
    <dbReference type="NCBI Taxonomy" id="6105"/>
    <lineage>
        <taxon>Eukaryota</taxon>
        <taxon>Metazoa</taxon>
        <taxon>Cnidaria</taxon>
        <taxon>Anthozoa</taxon>
        <taxon>Hexacorallia</taxon>
        <taxon>Actiniaria</taxon>
        <taxon>Actiniidae</taxon>
        <taxon>Actinia</taxon>
    </lineage>
</organism>
<dbReference type="PANTHER" id="PTHR14604">
    <property type="entry name" value="WD40 REPEAT PF20"/>
    <property type="match status" value="1"/>
</dbReference>
<keyword evidence="2" id="KW-0677">Repeat</keyword>
<dbReference type="InterPro" id="IPR036047">
    <property type="entry name" value="F-box-like_dom_sf"/>
</dbReference>
<dbReference type="SUPFAM" id="SSF81383">
    <property type="entry name" value="F-box domain"/>
    <property type="match status" value="1"/>
</dbReference>
<feature type="domain" description="F-box" evidence="4">
    <location>
        <begin position="2"/>
        <end position="48"/>
    </location>
</feature>
<dbReference type="InterPro" id="IPR019775">
    <property type="entry name" value="WD40_repeat_CS"/>
</dbReference>
<name>A0A6P8HHM6_ACTTE</name>
<proteinExistence type="predicted"/>
<dbReference type="InterPro" id="IPR050995">
    <property type="entry name" value="WD-F-box_domain-protein"/>
</dbReference>
<protein>
    <submittedName>
        <fullName evidence="6">F-box/WD repeat-containing protein 11-like</fullName>
    </submittedName>
</protein>
<dbReference type="InterPro" id="IPR001810">
    <property type="entry name" value="F-box_dom"/>
</dbReference>
<feature type="repeat" description="WD" evidence="3">
    <location>
        <begin position="344"/>
        <end position="385"/>
    </location>
</feature>